<feature type="compositionally biased region" description="Basic and acidic residues" evidence="1">
    <location>
        <begin position="88"/>
        <end position="104"/>
    </location>
</feature>
<dbReference type="EMBL" id="AHEV01000053">
    <property type="protein sequence ID" value="EJR29413.1"/>
    <property type="molecule type" value="Genomic_DNA"/>
</dbReference>
<evidence type="ECO:0000313" key="3">
    <source>
        <dbReference type="Proteomes" id="UP000006976"/>
    </source>
</evidence>
<accession>A0ABC9QUQ1</accession>
<dbReference type="AlphaFoldDB" id="A0ABC9QUQ1"/>
<proteinExistence type="predicted"/>
<reference evidence="2 3" key="1">
    <citation type="submission" date="2012-04" db="EMBL/GenBank/DDBJ databases">
        <title>The Genome Sequence of Bacillus cereus VD078.</title>
        <authorList>
            <consortium name="The Broad Institute Genome Sequencing Platform"/>
            <consortium name="The Broad Institute Genome Sequencing Center for Infectious Disease"/>
            <person name="Feldgarden M."/>
            <person name="Van der Auwera G.A."/>
            <person name="Mahillon J."/>
            <person name="Duprez V."/>
            <person name="Timmery S."/>
            <person name="Mattelet C."/>
            <person name="Dierick K."/>
            <person name="Sun M."/>
            <person name="Yu Z."/>
            <person name="Zhu L."/>
            <person name="Hu X."/>
            <person name="Shank E.B."/>
            <person name="Swiecicka I."/>
            <person name="Hansen B.M."/>
            <person name="Andrup L."/>
            <person name="Young S.K."/>
            <person name="Zeng Q."/>
            <person name="Gargeya S."/>
            <person name="Fitzgerald M."/>
            <person name="Haas B."/>
            <person name="Abouelleil A."/>
            <person name="Alvarado L."/>
            <person name="Arachchi H.M."/>
            <person name="Berlin A."/>
            <person name="Chapman S.B."/>
            <person name="Goldberg J."/>
            <person name="Griggs A."/>
            <person name="Gujja S."/>
            <person name="Hansen M."/>
            <person name="Howarth C."/>
            <person name="Imamovic A."/>
            <person name="Larimer J."/>
            <person name="McCowen C."/>
            <person name="Montmayeur A."/>
            <person name="Murphy C."/>
            <person name="Neiman D."/>
            <person name="Pearson M."/>
            <person name="Priest M."/>
            <person name="Roberts A."/>
            <person name="Saif S."/>
            <person name="Shea T."/>
            <person name="Sisk P."/>
            <person name="Sykes S."/>
            <person name="Wortman J."/>
            <person name="Nusbaum C."/>
            <person name="Birren B."/>
        </authorList>
    </citation>
    <scope>NUCLEOTIDE SEQUENCE [LARGE SCALE GENOMIC DNA]</scope>
    <source>
        <strain evidence="2 3">VD078</strain>
    </source>
</reference>
<dbReference type="Proteomes" id="UP000006976">
    <property type="component" value="Unassembled WGS sequence"/>
</dbReference>
<gene>
    <name evidence="2" type="ORF">III_05914</name>
</gene>
<evidence type="ECO:0000256" key="1">
    <source>
        <dbReference type="SAM" id="MobiDB-lite"/>
    </source>
</evidence>
<feature type="compositionally biased region" description="Polar residues" evidence="1">
    <location>
        <begin position="112"/>
        <end position="121"/>
    </location>
</feature>
<evidence type="ECO:0000313" key="2">
    <source>
        <dbReference type="EMBL" id="EJR29413.1"/>
    </source>
</evidence>
<feature type="non-terminal residue" evidence="2">
    <location>
        <position position="1"/>
    </location>
</feature>
<feature type="region of interest" description="Disordered" evidence="1">
    <location>
        <begin position="79"/>
        <end position="141"/>
    </location>
</feature>
<name>A0ABC9QUQ1_BACMY</name>
<protein>
    <recommendedName>
        <fullName evidence="4">Conjugal transfer protein TraG</fullName>
    </recommendedName>
</protein>
<comment type="caution">
    <text evidence="2">The sequence shown here is derived from an EMBL/GenBank/DDBJ whole genome shotgun (WGS) entry which is preliminary data.</text>
</comment>
<sequence length="141" mass="16220">HIESTAIPVTITEEAETHIESTAIPVTITEEAEAHIEINAIPVTETVNPTVENKLDEEVAKVYESISITVHQNLEKNIVENTEDNEEQHEYKRMSYKERQERLKAQQKNKNRTTQSLLNENEQPKKKTSNVMSKALDDFFD</sequence>
<organism evidence="2 3">
    <name type="scientific">Bacillus mycoides</name>
    <dbReference type="NCBI Taxonomy" id="1405"/>
    <lineage>
        <taxon>Bacteria</taxon>
        <taxon>Bacillati</taxon>
        <taxon>Bacillota</taxon>
        <taxon>Bacilli</taxon>
        <taxon>Bacillales</taxon>
        <taxon>Bacillaceae</taxon>
        <taxon>Bacillus</taxon>
        <taxon>Bacillus cereus group</taxon>
    </lineage>
</organism>
<evidence type="ECO:0008006" key="4">
    <source>
        <dbReference type="Google" id="ProtNLM"/>
    </source>
</evidence>